<dbReference type="InterPro" id="IPR013216">
    <property type="entry name" value="Methyltransf_11"/>
</dbReference>
<evidence type="ECO:0000313" key="2">
    <source>
        <dbReference type="EMBL" id="GIO40777.1"/>
    </source>
</evidence>
<dbReference type="RefSeq" id="WP_301624677.1">
    <property type="nucleotide sequence ID" value="NZ_BORS01000002.1"/>
</dbReference>
<name>A0A919Y233_9BACL</name>
<dbReference type="AlphaFoldDB" id="A0A919Y233"/>
<dbReference type="EMBL" id="BORS01000002">
    <property type="protein sequence ID" value="GIO40777.1"/>
    <property type="molecule type" value="Genomic_DNA"/>
</dbReference>
<dbReference type="Pfam" id="PF08241">
    <property type="entry name" value="Methyltransf_11"/>
    <property type="match status" value="1"/>
</dbReference>
<reference evidence="2" key="1">
    <citation type="submission" date="2021-03" db="EMBL/GenBank/DDBJ databases">
        <title>Antimicrobial resistance genes in bacteria isolated from Japanese honey, and their potential for conferring macrolide and lincosamide resistance in the American foulbrood pathogen Paenibacillus larvae.</title>
        <authorList>
            <person name="Okamoto M."/>
            <person name="Kumagai M."/>
            <person name="Kanamori H."/>
            <person name="Takamatsu D."/>
        </authorList>
    </citation>
    <scope>NUCLEOTIDE SEQUENCE</scope>
    <source>
        <strain evidence="2">J41TS4</strain>
    </source>
</reference>
<dbReference type="SUPFAM" id="SSF53335">
    <property type="entry name" value="S-adenosyl-L-methionine-dependent methyltransferases"/>
    <property type="match status" value="1"/>
</dbReference>
<gene>
    <name evidence="2" type="ORF">J41TS4_05350</name>
</gene>
<accession>A0A919Y233</accession>
<protein>
    <recommendedName>
        <fullName evidence="1">Methyltransferase type 11 domain-containing protein</fullName>
    </recommendedName>
</protein>
<dbReference type="GO" id="GO:0008757">
    <property type="term" value="F:S-adenosylmethionine-dependent methyltransferase activity"/>
    <property type="evidence" value="ECO:0007669"/>
    <property type="project" value="InterPro"/>
</dbReference>
<dbReference type="CDD" id="cd02440">
    <property type="entry name" value="AdoMet_MTases"/>
    <property type="match status" value="1"/>
</dbReference>
<keyword evidence="3" id="KW-1185">Reference proteome</keyword>
<dbReference type="PANTHER" id="PTHR43861">
    <property type="entry name" value="TRANS-ACONITATE 2-METHYLTRANSFERASE-RELATED"/>
    <property type="match status" value="1"/>
</dbReference>
<dbReference type="Gene3D" id="3.40.50.150">
    <property type="entry name" value="Vaccinia Virus protein VP39"/>
    <property type="match status" value="1"/>
</dbReference>
<proteinExistence type="predicted"/>
<dbReference type="Proteomes" id="UP000678895">
    <property type="component" value="Unassembled WGS sequence"/>
</dbReference>
<sequence>MKIVNTLEHYELLIDEGTDPVQDPPLLQAYMSRWDGPLFYGSLSPKNKLVLEIGVGTGRIAKEVLSAGCQKLVGIDISPKTIERARINLKEYSNIELLVNDIVSFNRPNTFDLAYSVLTFLHIEDKKKAFDNIYNSLKINGIFVLSISKDDDWFEFTDRKIQLYPNNLDEYLHLYESVGFQVESINETESKYATIIKGIKPM</sequence>
<feature type="domain" description="Methyltransferase type 11" evidence="1">
    <location>
        <begin position="51"/>
        <end position="145"/>
    </location>
</feature>
<comment type="caution">
    <text evidence="2">The sequence shown here is derived from an EMBL/GenBank/DDBJ whole genome shotgun (WGS) entry which is preliminary data.</text>
</comment>
<dbReference type="InterPro" id="IPR029063">
    <property type="entry name" value="SAM-dependent_MTases_sf"/>
</dbReference>
<evidence type="ECO:0000259" key="1">
    <source>
        <dbReference type="Pfam" id="PF08241"/>
    </source>
</evidence>
<evidence type="ECO:0000313" key="3">
    <source>
        <dbReference type="Proteomes" id="UP000678895"/>
    </source>
</evidence>
<organism evidence="2 3">
    <name type="scientific">Paenibacillus apis</name>
    <dbReference type="NCBI Taxonomy" id="1792174"/>
    <lineage>
        <taxon>Bacteria</taxon>
        <taxon>Bacillati</taxon>
        <taxon>Bacillota</taxon>
        <taxon>Bacilli</taxon>
        <taxon>Bacillales</taxon>
        <taxon>Paenibacillaceae</taxon>
        <taxon>Paenibacillus</taxon>
    </lineage>
</organism>